<dbReference type="Proteomes" id="UP001556098">
    <property type="component" value="Unassembled WGS sequence"/>
</dbReference>
<accession>A0ABV3RPX6</accession>
<dbReference type="Gene3D" id="1.10.490.110">
    <property type="entry name" value="Uncharacterized conserved protein DUF2267"/>
    <property type="match status" value="1"/>
</dbReference>
<protein>
    <submittedName>
        <fullName evidence="1">DUF2267 domain-containing protein</fullName>
    </submittedName>
</protein>
<dbReference type="EMBL" id="JBFNXX010000011">
    <property type="protein sequence ID" value="MEW9920954.1"/>
    <property type="molecule type" value="Genomic_DNA"/>
</dbReference>
<evidence type="ECO:0000313" key="2">
    <source>
        <dbReference type="Proteomes" id="UP001556098"/>
    </source>
</evidence>
<sequence length="143" mass="16266">MSDQGLQMIDHAAQVTHEWINELAERLDWSSKRSALRLMRVTLQNLRDHLLVNELAQFSAQLPLLIRGILFEGWVPKRTPVKDRSAATFIAAIEEKLGQTAEYRGAEDIRCVFDMLNNRVSRGEIEDVRASLPEGIRGLWSAP</sequence>
<keyword evidence="2" id="KW-1185">Reference proteome</keyword>
<name>A0ABV3RPX6_9RHOB</name>
<dbReference type="InterPro" id="IPR018727">
    <property type="entry name" value="DUF2267"/>
</dbReference>
<organism evidence="1 2">
    <name type="scientific">Sulfitobacter sediminis</name>
    <dbReference type="NCBI Taxonomy" id="3234186"/>
    <lineage>
        <taxon>Bacteria</taxon>
        <taxon>Pseudomonadati</taxon>
        <taxon>Pseudomonadota</taxon>
        <taxon>Alphaproteobacteria</taxon>
        <taxon>Rhodobacterales</taxon>
        <taxon>Roseobacteraceae</taxon>
        <taxon>Sulfitobacter</taxon>
    </lineage>
</organism>
<reference evidence="1 2" key="1">
    <citation type="submission" date="2024-07" db="EMBL/GenBank/DDBJ databases">
        <title>Marimonas sp.nov., isolated from tidal-flat sediment.</title>
        <authorList>
            <person name="Jayan J.N."/>
            <person name="Lee S.S."/>
        </authorList>
    </citation>
    <scope>NUCLEOTIDE SEQUENCE [LARGE SCALE GENOMIC DNA]</scope>
    <source>
        <strain evidence="1 2">MJW-29</strain>
    </source>
</reference>
<gene>
    <name evidence="1" type="ORF">AB2B41_15170</name>
</gene>
<proteinExistence type="predicted"/>
<comment type="caution">
    <text evidence="1">The sequence shown here is derived from an EMBL/GenBank/DDBJ whole genome shotgun (WGS) entry which is preliminary data.</text>
</comment>
<dbReference type="RefSeq" id="WP_367878655.1">
    <property type="nucleotide sequence ID" value="NZ_JBFNXX010000011.1"/>
</dbReference>
<dbReference type="InterPro" id="IPR038282">
    <property type="entry name" value="DUF2267_sf"/>
</dbReference>
<evidence type="ECO:0000313" key="1">
    <source>
        <dbReference type="EMBL" id="MEW9920954.1"/>
    </source>
</evidence>
<dbReference type="Pfam" id="PF10025">
    <property type="entry name" value="DUF2267"/>
    <property type="match status" value="1"/>
</dbReference>